<evidence type="ECO:0000313" key="9">
    <source>
        <dbReference type="Proteomes" id="UP000515847"/>
    </source>
</evidence>
<dbReference type="GO" id="GO:0009379">
    <property type="term" value="C:Holliday junction helicase complex"/>
    <property type="evidence" value="ECO:0007669"/>
    <property type="project" value="InterPro"/>
</dbReference>
<comment type="domain">
    <text evidence="6">Has three domains with a flexible linker between the domains II and III and assumes an 'L' shape. Domain III is highly mobile and contacts RuvB.</text>
</comment>
<evidence type="ECO:0000256" key="4">
    <source>
        <dbReference type="ARBA" id="ARBA00023172"/>
    </source>
</evidence>
<dbReference type="GO" id="GO:0009378">
    <property type="term" value="F:four-way junction helicase activity"/>
    <property type="evidence" value="ECO:0007669"/>
    <property type="project" value="InterPro"/>
</dbReference>
<dbReference type="SUPFAM" id="SSF47781">
    <property type="entry name" value="RuvA domain 2-like"/>
    <property type="match status" value="1"/>
</dbReference>
<dbReference type="SMART" id="SM00278">
    <property type="entry name" value="HhH1"/>
    <property type="match status" value="2"/>
</dbReference>
<dbReference type="SUPFAM" id="SSF50249">
    <property type="entry name" value="Nucleic acid-binding proteins"/>
    <property type="match status" value="1"/>
</dbReference>
<dbReference type="InterPro" id="IPR013849">
    <property type="entry name" value="DNA_helicase_Holl-junc_RuvA_I"/>
</dbReference>
<dbReference type="Gene3D" id="1.10.8.10">
    <property type="entry name" value="DNA helicase RuvA subunit, C-terminal domain"/>
    <property type="match status" value="1"/>
</dbReference>
<dbReference type="GO" id="GO:0005524">
    <property type="term" value="F:ATP binding"/>
    <property type="evidence" value="ECO:0007669"/>
    <property type="project" value="InterPro"/>
</dbReference>
<dbReference type="InterPro" id="IPR003583">
    <property type="entry name" value="Hlx-hairpin-Hlx_DNA-bd_motif"/>
</dbReference>
<proteinExistence type="inferred from homology"/>
<dbReference type="InterPro" id="IPR011114">
    <property type="entry name" value="RuvA_C"/>
</dbReference>
<evidence type="ECO:0000256" key="3">
    <source>
        <dbReference type="ARBA" id="ARBA00023125"/>
    </source>
</evidence>
<dbReference type="InterPro" id="IPR000085">
    <property type="entry name" value="RuvA"/>
</dbReference>
<dbReference type="SUPFAM" id="SSF46929">
    <property type="entry name" value="DNA helicase RuvA subunit, C-terminal domain"/>
    <property type="match status" value="1"/>
</dbReference>
<comment type="function">
    <text evidence="6">The RuvA-RuvB-RuvC complex processes Holliday junction (HJ) DNA during genetic recombination and DNA repair, while the RuvA-RuvB complex plays an important role in the rescue of blocked DNA replication forks via replication fork reversal (RFR). RuvA specifically binds to HJ cruciform DNA, conferring on it an open structure. The RuvB hexamer acts as an ATP-dependent pump, pulling dsDNA into and through the RuvAB complex. HJ branch migration allows RuvC to scan DNA until it finds its consensus sequence, where it cleaves and resolves the cruciform DNA.</text>
</comment>
<dbReference type="InterPro" id="IPR012340">
    <property type="entry name" value="NA-bd_OB-fold"/>
</dbReference>
<comment type="similarity">
    <text evidence="6">Belongs to the RuvA family.</text>
</comment>
<reference evidence="8 9" key="1">
    <citation type="journal article" date="2019" name="Front. Microbiol.">
        <title>Thermoanaerosceptrum fracticalcis gen. nov. sp. nov., a Novel Fumarate-Fermenting Microorganism From a Deep Fractured Carbonate Aquifer of the US Great Basin.</title>
        <authorList>
            <person name="Hamilton-Brehm S.D."/>
            <person name="Stewart L.E."/>
            <person name="Zavarin M."/>
            <person name="Caldwell M."/>
            <person name="Lawson P.A."/>
            <person name="Onstott T.C."/>
            <person name="Grzymski J."/>
            <person name="Neveux I."/>
            <person name="Lollar B.S."/>
            <person name="Russell C.E."/>
            <person name="Moser D.P."/>
        </authorList>
    </citation>
    <scope>NUCLEOTIDE SEQUENCE [LARGE SCALE GENOMIC DNA]</scope>
    <source>
        <strain evidence="8 9">DRI-13</strain>
    </source>
</reference>
<dbReference type="GO" id="GO:0000400">
    <property type="term" value="F:four-way junction DNA binding"/>
    <property type="evidence" value="ECO:0007669"/>
    <property type="project" value="UniProtKB-UniRule"/>
</dbReference>
<dbReference type="GO" id="GO:0005737">
    <property type="term" value="C:cytoplasm"/>
    <property type="evidence" value="ECO:0007669"/>
    <property type="project" value="UniProtKB-SubCell"/>
</dbReference>
<dbReference type="OrthoDB" id="5293449at2"/>
<dbReference type="RefSeq" id="WP_034421766.1">
    <property type="nucleotide sequence ID" value="NZ_CP045798.1"/>
</dbReference>
<keyword evidence="9" id="KW-1185">Reference proteome</keyword>
<comment type="caution">
    <text evidence="6">Lacks conserved residue(s) required for the propagation of feature annotation.</text>
</comment>
<dbReference type="GO" id="GO:0006281">
    <property type="term" value="P:DNA repair"/>
    <property type="evidence" value="ECO:0007669"/>
    <property type="project" value="UniProtKB-UniRule"/>
</dbReference>
<evidence type="ECO:0000259" key="7">
    <source>
        <dbReference type="SMART" id="SM00278"/>
    </source>
</evidence>
<dbReference type="Proteomes" id="UP000515847">
    <property type="component" value="Chromosome"/>
</dbReference>
<dbReference type="AlphaFoldDB" id="A0A7G6DZM8"/>
<gene>
    <name evidence="6 8" type="primary">ruvA</name>
    <name evidence="8" type="ORF">BR63_02520</name>
</gene>
<dbReference type="KEGG" id="tfr:BR63_02520"/>
<protein>
    <recommendedName>
        <fullName evidence="6">Holliday junction branch migration complex subunit RuvA</fullName>
    </recommendedName>
</protein>
<dbReference type="GO" id="GO:0006310">
    <property type="term" value="P:DNA recombination"/>
    <property type="evidence" value="ECO:0007669"/>
    <property type="project" value="UniProtKB-UniRule"/>
</dbReference>
<feature type="domain" description="Helix-hairpin-helix DNA-binding motif class 1" evidence="7">
    <location>
        <begin position="73"/>
        <end position="92"/>
    </location>
</feature>
<organism evidence="8 9">
    <name type="scientific">Thermanaerosceptrum fracticalcis</name>
    <dbReference type="NCBI Taxonomy" id="1712410"/>
    <lineage>
        <taxon>Bacteria</taxon>
        <taxon>Bacillati</taxon>
        <taxon>Bacillota</taxon>
        <taxon>Clostridia</taxon>
        <taxon>Eubacteriales</taxon>
        <taxon>Peptococcaceae</taxon>
        <taxon>Thermanaerosceptrum</taxon>
    </lineage>
</organism>
<sequence length="199" mass="21867">MIEFLQGELITTGVNYVVLKVGGIGYRLHVPASCLHKLPDLQQEVIMYTYLHIREDELSLYGFLDITEREFFITLLQVSGIGPKLALNILSKLNVNELRRTIVMGDAGPLTGISGVGKKTAQRIILELKDKLGKEQIVEQAFSPSVNDNVRSQTVSALVALGYSLAEAQSAVPSLDSLSQKNPSVEDLLRIALKTLAKY</sequence>
<comment type="subcellular location">
    <subcellularLocation>
        <location evidence="6">Cytoplasm</location>
    </subcellularLocation>
</comment>
<keyword evidence="4 6" id="KW-0233">DNA recombination</keyword>
<evidence type="ECO:0000256" key="6">
    <source>
        <dbReference type="HAMAP-Rule" id="MF_00031"/>
    </source>
</evidence>
<dbReference type="NCBIfam" id="TIGR00084">
    <property type="entry name" value="ruvA"/>
    <property type="match status" value="1"/>
</dbReference>
<feature type="region of interest" description="Domain III" evidence="6">
    <location>
        <begin position="146"/>
        <end position="199"/>
    </location>
</feature>
<dbReference type="CDD" id="cd14332">
    <property type="entry name" value="UBA_RuvA_C"/>
    <property type="match status" value="1"/>
</dbReference>
<dbReference type="HAMAP" id="MF_00031">
    <property type="entry name" value="DNA_HJ_migration_RuvA"/>
    <property type="match status" value="1"/>
</dbReference>
<keyword evidence="2 6" id="KW-0227">DNA damage</keyword>
<name>A0A7G6DZM8_THEFR</name>
<feature type="region of interest" description="Domain I" evidence="6">
    <location>
        <begin position="1"/>
        <end position="64"/>
    </location>
</feature>
<evidence type="ECO:0000256" key="5">
    <source>
        <dbReference type="ARBA" id="ARBA00023204"/>
    </source>
</evidence>
<dbReference type="Pfam" id="PF07499">
    <property type="entry name" value="RuvA_C"/>
    <property type="match status" value="1"/>
</dbReference>
<keyword evidence="3 6" id="KW-0238">DNA-binding</keyword>
<accession>A0A7G6DZM8</accession>
<evidence type="ECO:0000313" key="8">
    <source>
        <dbReference type="EMBL" id="QNB45282.1"/>
    </source>
</evidence>
<keyword evidence="5 6" id="KW-0234">DNA repair</keyword>
<dbReference type="InterPro" id="IPR010994">
    <property type="entry name" value="RuvA_2-like"/>
</dbReference>
<feature type="domain" description="Helix-hairpin-helix DNA-binding motif class 1" evidence="7">
    <location>
        <begin position="108"/>
        <end position="127"/>
    </location>
</feature>
<dbReference type="Pfam" id="PF01330">
    <property type="entry name" value="RuvA_N"/>
    <property type="match status" value="1"/>
</dbReference>
<dbReference type="EMBL" id="CP045798">
    <property type="protein sequence ID" value="QNB45282.1"/>
    <property type="molecule type" value="Genomic_DNA"/>
</dbReference>
<comment type="subunit">
    <text evidence="6">Homotetramer. Forms an RuvA(8)-RuvB(12)-Holliday junction (HJ) complex. HJ DNA is sandwiched between 2 RuvA tetramers; dsDNA enters through RuvA and exits via RuvB. An RuvB hexamer assembles on each DNA strand where it exits the tetramer. Each RuvB hexamer is contacted by two RuvA subunits (via domain III) on 2 adjacent RuvB subunits; this complex drives branch migration. In the full resolvosome a probable DNA-RuvA(4)-RuvB(12)-RuvC(2) complex forms which resolves the HJ.</text>
</comment>
<evidence type="ECO:0000256" key="2">
    <source>
        <dbReference type="ARBA" id="ARBA00022763"/>
    </source>
</evidence>
<keyword evidence="1 6" id="KW-0963">Cytoplasm</keyword>
<evidence type="ECO:0000256" key="1">
    <source>
        <dbReference type="ARBA" id="ARBA00022490"/>
    </source>
</evidence>
<dbReference type="GO" id="GO:0048476">
    <property type="term" value="C:Holliday junction resolvase complex"/>
    <property type="evidence" value="ECO:0007669"/>
    <property type="project" value="UniProtKB-UniRule"/>
</dbReference>
<dbReference type="Pfam" id="PF14520">
    <property type="entry name" value="HHH_5"/>
    <property type="match status" value="1"/>
</dbReference>
<dbReference type="Gene3D" id="1.10.150.20">
    <property type="entry name" value="5' to 3' exonuclease, C-terminal subdomain"/>
    <property type="match status" value="1"/>
</dbReference>
<dbReference type="Gene3D" id="2.40.50.140">
    <property type="entry name" value="Nucleic acid-binding proteins"/>
    <property type="match status" value="1"/>
</dbReference>
<dbReference type="InterPro" id="IPR036267">
    <property type="entry name" value="RuvA_C_sf"/>
</dbReference>